<dbReference type="RefSeq" id="WP_102182435.1">
    <property type="nucleotide sequence ID" value="NZ_NMQE01000526.1"/>
</dbReference>
<evidence type="ECO:0000313" key="2">
    <source>
        <dbReference type="Proteomes" id="UP000235081"/>
    </source>
</evidence>
<protein>
    <submittedName>
        <fullName evidence="1">Uncharacterized protein</fullName>
    </submittedName>
</protein>
<dbReference type="AlphaFoldDB" id="A0A2N6LC04"/>
<organism evidence="1 2">
    <name type="scientific">Fischerella thermalis CCMEE 5318</name>
    <dbReference type="NCBI Taxonomy" id="2019666"/>
    <lineage>
        <taxon>Bacteria</taxon>
        <taxon>Bacillati</taxon>
        <taxon>Cyanobacteriota</taxon>
        <taxon>Cyanophyceae</taxon>
        <taxon>Nostocales</taxon>
        <taxon>Hapalosiphonaceae</taxon>
        <taxon>Fischerella</taxon>
    </lineage>
</organism>
<accession>A0A2N6LC04</accession>
<sequence length="87" mass="10060">MLDTTELSKSSQYRIYGKSGDWKYSHKIPGARSKYVFWRFASKCPNTRVSVELSQSQVLSKVWECETSAQQPIRSFDITKLEAFSET</sequence>
<dbReference type="EMBL" id="NMQE01000526">
    <property type="protein sequence ID" value="PMB20271.1"/>
    <property type="molecule type" value="Genomic_DNA"/>
</dbReference>
<name>A0A2N6LC04_9CYAN</name>
<reference evidence="1 2" key="1">
    <citation type="submission" date="2017-07" db="EMBL/GenBank/DDBJ databases">
        <title>Genomes of Fischerella (Mastigocladus) sp. strains.</title>
        <authorList>
            <person name="Miller S.R."/>
        </authorList>
    </citation>
    <scope>NUCLEOTIDE SEQUENCE [LARGE SCALE GENOMIC DNA]</scope>
    <source>
        <strain evidence="1 2">CCMEE 5318</strain>
    </source>
</reference>
<evidence type="ECO:0000313" key="1">
    <source>
        <dbReference type="EMBL" id="PMB20271.1"/>
    </source>
</evidence>
<comment type="caution">
    <text evidence="1">The sequence shown here is derived from an EMBL/GenBank/DDBJ whole genome shotgun (WGS) entry which is preliminary data.</text>
</comment>
<dbReference type="Proteomes" id="UP000235081">
    <property type="component" value="Unassembled WGS sequence"/>
</dbReference>
<gene>
    <name evidence="1" type="ORF">CEN46_16815</name>
</gene>
<proteinExistence type="predicted"/>